<evidence type="ECO:0000313" key="3">
    <source>
        <dbReference type="Proteomes" id="UP000057938"/>
    </source>
</evidence>
<protein>
    <submittedName>
        <fullName evidence="2">Uncharacterized protein</fullName>
    </submittedName>
</protein>
<dbReference type="KEGG" id="aep:AMC99_01862"/>
<accession>A0A0M4MWK3</accession>
<dbReference type="RefSeq" id="WP_061925749.1">
    <property type="nucleotide sequence ID" value="NZ_CP012669.1"/>
</dbReference>
<keyword evidence="1" id="KW-1133">Transmembrane helix</keyword>
<proteinExistence type="predicted"/>
<keyword evidence="3" id="KW-1185">Reference proteome</keyword>
<dbReference type="AlphaFoldDB" id="A0A0M4MWK3"/>
<reference evidence="2 3" key="1">
    <citation type="submission" date="2015-09" db="EMBL/GenBank/DDBJ databases">
        <title>Complete genome sequence of a benzo[a]pyrene-degrading bacterium Altererythrobacter epoxidivorans CGMCC 1.7731T.</title>
        <authorList>
            <person name="Li Z."/>
            <person name="Cheng H."/>
            <person name="Huo Y."/>
            <person name="Xu X."/>
        </authorList>
    </citation>
    <scope>NUCLEOTIDE SEQUENCE [LARGE SCALE GENOMIC DNA]</scope>
    <source>
        <strain evidence="2 3">CGMCC 1.7731</strain>
    </source>
</reference>
<gene>
    <name evidence="2" type="ORF">AMC99_01862</name>
</gene>
<dbReference type="STRING" id="361183.AMC99_01862"/>
<dbReference type="EMBL" id="CP012669">
    <property type="protein sequence ID" value="ALE17150.1"/>
    <property type="molecule type" value="Genomic_DNA"/>
</dbReference>
<evidence type="ECO:0000256" key="1">
    <source>
        <dbReference type="SAM" id="Phobius"/>
    </source>
</evidence>
<sequence>MSGSAAFAAFLAGSLLAVMIVLASIYSHLENFDFVTAQSRGMVHVAMVATNYAACLLAALLIRFGIRSRIALDGF</sequence>
<keyword evidence="1" id="KW-0812">Transmembrane</keyword>
<keyword evidence="1" id="KW-0472">Membrane</keyword>
<name>A0A0M4MWK3_9SPHN</name>
<evidence type="ECO:0000313" key="2">
    <source>
        <dbReference type="EMBL" id="ALE17150.1"/>
    </source>
</evidence>
<dbReference type="Proteomes" id="UP000057938">
    <property type="component" value="Chromosome"/>
</dbReference>
<feature type="transmembrane region" description="Helical" evidence="1">
    <location>
        <begin position="42"/>
        <end position="62"/>
    </location>
</feature>
<dbReference type="PATRIC" id="fig|361183.4.peg.1833"/>
<organism evidence="2 3">
    <name type="scientific">Altererythrobacter epoxidivorans</name>
    <dbReference type="NCBI Taxonomy" id="361183"/>
    <lineage>
        <taxon>Bacteria</taxon>
        <taxon>Pseudomonadati</taxon>
        <taxon>Pseudomonadota</taxon>
        <taxon>Alphaproteobacteria</taxon>
        <taxon>Sphingomonadales</taxon>
        <taxon>Erythrobacteraceae</taxon>
        <taxon>Altererythrobacter</taxon>
    </lineage>
</organism>